<accession>A0ABX5YSZ3</accession>
<proteinExistence type="predicted"/>
<organism evidence="2 3">
    <name type="scientific">Gimesia maris</name>
    <dbReference type="NCBI Taxonomy" id="122"/>
    <lineage>
        <taxon>Bacteria</taxon>
        <taxon>Pseudomonadati</taxon>
        <taxon>Planctomycetota</taxon>
        <taxon>Planctomycetia</taxon>
        <taxon>Planctomycetales</taxon>
        <taxon>Planctomycetaceae</taxon>
        <taxon>Gimesia</taxon>
    </lineage>
</organism>
<dbReference type="GeneID" id="98648998"/>
<keyword evidence="1" id="KW-0812">Transmembrane</keyword>
<dbReference type="RefSeq" id="WP_002645762.1">
    <property type="nucleotide sequence ID" value="NZ_CP036341.1"/>
</dbReference>
<gene>
    <name evidence="2" type="ORF">GmarT_45280</name>
</gene>
<dbReference type="Pfam" id="PF12669">
    <property type="entry name" value="FeoB_associated"/>
    <property type="match status" value="1"/>
</dbReference>
<evidence type="ECO:0000256" key="1">
    <source>
        <dbReference type="SAM" id="Phobius"/>
    </source>
</evidence>
<name>A0ABX5YSZ3_9PLAN</name>
<keyword evidence="1" id="KW-1133">Transmembrane helix</keyword>
<dbReference type="EMBL" id="CP042910">
    <property type="protein sequence ID" value="QEG18638.1"/>
    <property type="molecule type" value="Genomic_DNA"/>
</dbReference>
<keyword evidence="1" id="KW-0472">Membrane</keyword>
<protein>
    <submittedName>
        <fullName evidence="2">Virus attachment protein p12 family protein</fullName>
    </submittedName>
</protein>
<evidence type="ECO:0000313" key="3">
    <source>
        <dbReference type="Proteomes" id="UP000322887"/>
    </source>
</evidence>
<dbReference type="Proteomes" id="UP000322887">
    <property type="component" value="Chromosome"/>
</dbReference>
<feature type="transmembrane region" description="Helical" evidence="1">
    <location>
        <begin position="6"/>
        <end position="24"/>
    </location>
</feature>
<reference evidence="2 3" key="1">
    <citation type="submission" date="2019-08" db="EMBL/GenBank/DDBJ databases">
        <title>Deep-cultivation of Planctomycetes and their phenomic and genomic characterization uncovers novel biology.</title>
        <authorList>
            <person name="Wiegand S."/>
            <person name="Jogler M."/>
            <person name="Boedeker C."/>
            <person name="Pinto D."/>
            <person name="Vollmers J."/>
            <person name="Rivas-Marin E."/>
            <person name="Kohn T."/>
            <person name="Peeters S.H."/>
            <person name="Heuer A."/>
            <person name="Rast P."/>
            <person name="Oberbeckmann S."/>
            <person name="Bunk B."/>
            <person name="Jeske O."/>
            <person name="Meyerdierks A."/>
            <person name="Storesund J.E."/>
            <person name="Kallscheuer N."/>
            <person name="Luecker S."/>
            <person name="Lage O.M."/>
            <person name="Pohl T."/>
            <person name="Merkel B.J."/>
            <person name="Hornburger P."/>
            <person name="Mueller R.-W."/>
            <person name="Bruemmer F."/>
            <person name="Labrenz M."/>
            <person name="Spormann A.M."/>
            <person name="Op den Camp H."/>
            <person name="Overmann J."/>
            <person name="Amann R."/>
            <person name="Jetten M.S.M."/>
            <person name="Mascher T."/>
            <person name="Medema M.H."/>
            <person name="Devos D.P."/>
            <person name="Kaster A.-K."/>
            <person name="Ovreas L."/>
            <person name="Rohde M."/>
            <person name="Galperin M.Y."/>
            <person name="Jogler C."/>
        </authorList>
    </citation>
    <scope>NUCLEOTIDE SEQUENCE [LARGE SCALE GENOMIC DNA]</scope>
    <source>
        <strain evidence="2 3">DSM 8797</strain>
    </source>
</reference>
<sequence>MMNQIDWQMVVTVFFIAAAVLFLVRRSIRFFKQRSGCVGGSCSGCPSSSREPANFISLDQLKQTK</sequence>
<keyword evidence="3" id="KW-1185">Reference proteome</keyword>
<evidence type="ECO:0000313" key="2">
    <source>
        <dbReference type="EMBL" id="QEG18638.1"/>
    </source>
</evidence>